<feature type="transmembrane region" description="Helical" evidence="2">
    <location>
        <begin position="218"/>
        <end position="240"/>
    </location>
</feature>
<organism evidence="3 4">
    <name type="scientific">Linnemannia hyalina</name>
    <dbReference type="NCBI Taxonomy" id="64524"/>
    <lineage>
        <taxon>Eukaryota</taxon>
        <taxon>Fungi</taxon>
        <taxon>Fungi incertae sedis</taxon>
        <taxon>Mucoromycota</taxon>
        <taxon>Mortierellomycotina</taxon>
        <taxon>Mortierellomycetes</taxon>
        <taxon>Mortierellales</taxon>
        <taxon>Mortierellaceae</taxon>
        <taxon>Linnemannia</taxon>
    </lineage>
</organism>
<feature type="transmembrane region" description="Helical" evidence="2">
    <location>
        <begin position="44"/>
        <end position="63"/>
    </location>
</feature>
<dbReference type="AlphaFoldDB" id="A0A9P7Y0M9"/>
<proteinExistence type="predicted"/>
<evidence type="ECO:0000313" key="4">
    <source>
        <dbReference type="Proteomes" id="UP000707451"/>
    </source>
</evidence>
<feature type="transmembrane region" description="Helical" evidence="2">
    <location>
        <begin position="247"/>
        <end position="264"/>
    </location>
</feature>
<feature type="region of interest" description="Disordered" evidence="1">
    <location>
        <begin position="335"/>
        <end position="354"/>
    </location>
</feature>
<dbReference type="Proteomes" id="UP000707451">
    <property type="component" value="Unassembled WGS sequence"/>
</dbReference>
<keyword evidence="2" id="KW-1133">Transmembrane helix</keyword>
<evidence type="ECO:0000313" key="3">
    <source>
        <dbReference type="EMBL" id="KAG9071074.1"/>
    </source>
</evidence>
<gene>
    <name evidence="3" type="ORF">KI688_008617</name>
</gene>
<feature type="region of interest" description="Disordered" evidence="1">
    <location>
        <begin position="386"/>
        <end position="405"/>
    </location>
</feature>
<feature type="transmembrane region" description="Helical" evidence="2">
    <location>
        <begin position="83"/>
        <end position="102"/>
    </location>
</feature>
<dbReference type="OrthoDB" id="341353at2759"/>
<protein>
    <recommendedName>
        <fullName evidence="5">TLC domain-containing protein</fullName>
    </recommendedName>
</protein>
<reference evidence="3" key="1">
    <citation type="submission" date="2021-06" db="EMBL/GenBank/DDBJ databases">
        <title>Genome Sequence of Mortierella hyaline Strain SCG-10, a Cold-Adapted, Nitrate-Reducing Fungus Isolated from Soil in Minnesota, USA.</title>
        <authorList>
            <person name="Aldossari N."/>
        </authorList>
    </citation>
    <scope>NUCLEOTIDE SEQUENCE</scope>
    <source>
        <strain evidence="3">SCG-10</strain>
    </source>
</reference>
<sequence length="567" mass="61562">MIDIHELTSGPQSCPISHMASSLFSSPSSAYDTSNFDINPNTSTFTLTFLTAFVLQLTGFFLFKHYVPQVANATKNRQNRRALSWVLSLFSSIVLFTGTFTLSSEIEWNLPGQHLDSSAPFFLLASVRRFPRESGLATGYCAYFVSYLVCDLVLGCVYYRDFVDPLSGWAHHLFYLGVMSRATAQGNISTLFAMGTPIEVSTIFLATGHIFPTLRSDVVFATSFFLARIIYPIALLPELFLNVESRLCWKVGTMALLVHVYWFHKFVQQQLRYHHASHAGLSTTATNDAVNVVDEKPAVSSAAVTFVNTSEESLKKKMTGIVCEYDVAVPVFKSADDSNKAPESPTASNGTFGMELPQIQVNSSRHRRPRVVRLPSGQSIASLASFESSKDDASPAVPTKLSPPAITITTSATSTADFRAATTGEKTMKQLLEECSDEDISTYKFPIHSNKTLSALARKPLNGGGSQSGLSGGADGLGVSRLSRASSMRDSKRRIALGSVQFAAAEPKATKKEPTVKADEEKSSSRNVVDGDATVVMRPRRSSPSRDGDYGFGTIRVARGGVVAVNA</sequence>
<evidence type="ECO:0000256" key="1">
    <source>
        <dbReference type="SAM" id="MobiDB-lite"/>
    </source>
</evidence>
<evidence type="ECO:0008006" key="5">
    <source>
        <dbReference type="Google" id="ProtNLM"/>
    </source>
</evidence>
<keyword evidence="4" id="KW-1185">Reference proteome</keyword>
<feature type="transmembrane region" description="Helical" evidence="2">
    <location>
        <begin position="191"/>
        <end position="212"/>
    </location>
</feature>
<evidence type="ECO:0000256" key="2">
    <source>
        <dbReference type="SAM" id="Phobius"/>
    </source>
</evidence>
<feature type="compositionally biased region" description="Basic and acidic residues" evidence="1">
    <location>
        <begin position="508"/>
        <end position="524"/>
    </location>
</feature>
<comment type="caution">
    <text evidence="3">The sequence shown here is derived from an EMBL/GenBank/DDBJ whole genome shotgun (WGS) entry which is preliminary data.</text>
</comment>
<feature type="transmembrane region" description="Helical" evidence="2">
    <location>
        <begin position="137"/>
        <end position="159"/>
    </location>
</feature>
<keyword evidence="2" id="KW-0812">Transmembrane</keyword>
<keyword evidence="2" id="KW-0472">Membrane</keyword>
<accession>A0A9P7Y0M9</accession>
<name>A0A9P7Y0M9_9FUNG</name>
<feature type="region of interest" description="Disordered" evidence="1">
    <location>
        <begin position="506"/>
        <end position="550"/>
    </location>
</feature>
<dbReference type="EMBL" id="JAHRHY010000003">
    <property type="protein sequence ID" value="KAG9071074.1"/>
    <property type="molecule type" value="Genomic_DNA"/>
</dbReference>